<proteinExistence type="predicted"/>
<dbReference type="Gramene" id="OB01G35050.1">
    <property type="protein sequence ID" value="OB01G35050.1"/>
    <property type="gene ID" value="OB01G35050"/>
</dbReference>
<dbReference type="AlphaFoldDB" id="J3L2P9"/>
<name>J3L2P9_ORYBR</name>
<evidence type="ECO:0000313" key="2">
    <source>
        <dbReference type="Proteomes" id="UP000006038"/>
    </source>
</evidence>
<keyword evidence="2" id="KW-1185">Reference proteome</keyword>
<protein>
    <submittedName>
        <fullName evidence="1">Uncharacterized protein</fullName>
    </submittedName>
</protein>
<dbReference type="EnsemblPlants" id="OB01G35050.1">
    <property type="protein sequence ID" value="OB01G35050.1"/>
    <property type="gene ID" value="OB01G35050"/>
</dbReference>
<sequence>MRTRRSFCPFPVACPLYFSLSPSLKVKTINLPSVHGIVDLWLLRRFTSIKHAFR</sequence>
<organism evidence="1">
    <name type="scientific">Oryza brachyantha</name>
    <name type="common">malo sina</name>
    <dbReference type="NCBI Taxonomy" id="4533"/>
    <lineage>
        <taxon>Eukaryota</taxon>
        <taxon>Viridiplantae</taxon>
        <taxon>Streptophyta</taxon>
        <taxon>Embryophyta</taxon>
        <taxon>Tracheophyta</taxon>
        <taxon>Spermatophyta</taxon>
        <taxon>Magnoliopsida</taxon>
        <taxon>Liliopsida</taxon>
        <taxon>Poales</taxon>
        <taxon>Poaceae</taxon>
        <taxon>BOP clade</taxon>
        <taxon>Oryzoideae</taxon>
        <taxon>Oryzeae</taxon>
        <taxon>Oryzinae</taxon>
        <taxon>Oryza</taxon>
    </lineage>
</organism>
<dbReference type="Proteomes" id="UP000006038">
    <property type="component" value="Chromosome 1"/>
</dbReference>
<reference evidence="1" key="1">
    <citation type="journal article" date="2013" name="Nat. Commun.">
        <title>Whole-genome sequencing of Oryza brachyantha reveals mechanisms underlying Oryza genome evolution.</title>
        <authorList>
            <person name="Chen J."/>
            <person name="Huang Q."/>
            <person name="Gao D."/>
            <person name="Wang J."/>
            <person name="Lang Y."/>
            <person name="Liu T."/>
            <person name="Li B."/>
            <person name="Bai Z."/>
            <person name="Luis Goicoechea J."/>
            <person name="Liang C."/>
            <person name="Chen C."/>
            <person name="Zhang W."/>
            <person name="Sun S."/>
            <person name="Liao Y."/>
            <person name="Zhang X."/>
            <person name="Yang L."/>
            <person name="Song C."/>
            <person name="Wang M."/>
            <person name="Shi J."/>
            <person name="Liu G."/>
            <person name="Liu J."/>
            <person name="Zhou H."/>
            <person name="Zhou W."/>
            <person name="Yu Q."/>
            <person name="An N."/>
            <person name="Chen Y."/>
            <person name="Cai Q."/>
            <person name="Wang B."/>
            <person name="Liu B."/>
            <person name="Min J."/>
            <person name="Huang Y."/>
            <person name="Wu H."/>
            <person name="Li Z."/>
            <person name="Zhang Y."/>
            <person name="Yin Y."/>
            <person name="Song W."/>
            <person name="Jiang J."/>
            <person name="Jackson S.A."/>
            <person name="Wing R.A."/>
            <person name="Wang J."/>
            <person name="Chen M."/>
        </authorList>
    </citation>
    <scope>NUCLEOTIDE SEQUENCE [LARGE SCALE GENOMIC DNA]</scope>
    <source>
        <strain evidence="1">cv. IRGC 101232</strain>
    </source>
</reference>
<accession>J3L2P9</accession>
<evidence type="ECO:0000313" key="1">
    <source>
        <dbReference type="EnsemblPlants" id="OB01G35050.1"/>
    </source>
</evidence>
<dbReference type="HOGENOM" id="CLU_3053553_0_0_1"/>
<reference evidence="1" key="2">
    <citation type="submission" date="2013-04" db="UniProtKB">
        <authorList>
            <consortium name="EnsemblPlants"/>
        </authorList>
    </citation>
    <scope>IDENTIFICATION</scope>
</reference>